<proteinExistence type="predicted"/>
<name>A0A6C0E846_9ZZZZ</name>
<dbReference type="SUPFAM" id="SSF56235">
    <property type="entry name" value="N-terminal nucleophile aminohydrolases (Ntn hydrolases)"/>
    <property type="match status" value="1"/>
</dbReference>
<dbReference type="InterPro" id="IPR001962">
    <property type="entry name" value="Asn_synthase"/>
</dbReference>
<accession>A0A6C0E846</accession>
<reference evidence="12" key="1">
    <citation type="journal article" date="2020" name="Nature">
        <title>Giant virus diversity and host interactions through global metagenomics.</title>
        <authorList>
            <person name="Schulz F."/>
            <person name="Roux S."/>
            <person name="Paez-Espino D."/>
            <person name="Jungbluth S."/>
            <person name="Walsh D.A."/>
            <person name="Denef V.J."/>
            <person name="McMahon K.D."/>
            <person name="Konstantinidis K.T."/>
            <person name="Eloe-Fadrosh E.A."/>
            <person name="Kyrpides N.C."/>
            <person name="Woyke T."/>
        </authorList>
    </citation>
    <scope>NUCLEOTIDE SEQUENCE</scope>
    <source>
        <strain evidence="12">GVMAG-M-3300023179-150</strain>
    </source>
</reference>
<dbReference type="EC" id="6.3.5.4" evidence="1"/>
<dbReference type="NCBIfam" id="TIGR01536">
    <property type="entry name" value="asn_synth_AEB"/>
    <property type="match status" value="1"/>
</dbReference>
<keyword evidence="4" id="KW-0547">Nucleotide-binding</keyword>
<dbReference type="GO" id="GO:0005829">
    <property type="term" value="C:cytosol"/>
    <property type="evidence" value="ECO:0007669"/>
    <property type="project" value="TreeGrafter"/>
</dbReference>
<protein>
    <recommendedName>
        <fullName evidence="1">asparagine synthase (glutamine-hydrolyzing)</fullName>
        <ecNumber evidence="1">6.3.5.4</ecNumber>
    </recommendedName>
</protein>
<feature type="domain" description="Glutamine amidotransferase type-2" evidence="11">
    <location>
        <begin position="2"/>
        <end position="213"/>
    </location>
</feature>
<dbReference type="InterPro" id="IPR017932">
    <property type="entry name" value="GATase_2_dom"/>
</dbReference>
<evidence type="ECO:0000256" key="9">
    <source>
        <dbReference type="ARBA" id="ARBA00048741"/>
    </source>
</evidence>
<dbReference type="InterPro" id="IPR029055">
    <property type="entry name" value="Ntn_hydrolases_N"/>
</dbReference>
<evidence type="ECO:0000256" key="10">
    <source>
        <dbReference type="SAM" id="MobiDB-lite"/>
    </source>
</evidence>
<evidence type="ECO:0000256" key="8">
    <source>
        <dbReference type="ARBA" id="ARBA00029440"/>
    </source>
</evidence>
<organism evidence="12">
    <name type="scientific">viral metagenome</name>
    <dbReference type="NCBI Taxonomy" id="1070528"/>
    <lineage>
        <taxon>unclassified sequences</taxon>
        <taxon>metagenomes</taxon>
        <taxon>organismal metagenomes</taxon>
    </lineage>
</organism>
<keyword evidence="3" id="KW-0028">Amino-acid biosynthesis</keyword>
<dbReference type="NCBIfam" id="NF006949">
    <property type="entry name" value="PRK09431.1"/>
    <property type="match status" value="1"/>
</dbReference>
<dbReference type="Pfam" id="PF13537">
    <property type="entry name" value="GATase_7"/>
    <property type="match status" value="1"/>
</dbReference>
<evidence type="ECO:0000256" key="5">
    <source>
        <dbReference type="ARBA" id="ARBA00022840"/>
    </source>
</evidence>
<feature type="region of interest" description="Disordered" evidence="10">
    <location>
        <begin position="554"/>
        <end position="574"/>
    </location>
</feature>
<dbReference type="GO" id="GO:0005524">
    <property type="term" value="F:ATP binding"/>
    <property type="evidence" value="ECO:0007669"/>
    <property type="project" value="UniProtKB-KW"/>
</dbReference>
<dbReference type="SUPFAM" id="SSF52402">
    <property type="entry name" value="Adenine nucleotide alpha hydrolases-like"/>
    <property type="match status" value="1"/>
</dbReference>
<dbReference type="GO" id="GO:0006529">
    <property type="term" value="P:asparagine biosynthetic process"/>
    <property type="evidence" value="ECO:0007669"/>
    <property type="project" value="UniProtKB-KW"/>
</dbReference>
<evidence type="ECO:0000313" key="12">
    <source>
        <dbReference type="EMBL" id="QHT24429.1"/>
    </source>
</evidence>
<dbReference type="PROSITE" id="PS51278">
    <property type="entry name" value="GATASE_TYPE_2"/>
    <property type="match status" value="1"/>
</dbReference>
<comment type="catalytic activity">
    <reaction evidence="9">
        <text>L-aspartate + L-glutamine + ATP + H2O = L-asparagine + L-glutamate + AMP + diphosphate + H(+)</text>
        <dbReference type="Rhea" id="RHEA:12228"/>
        <dbReference type="ChEBI" id="CHEBI:15377"/>
        <dbReference type="ChEBI" id="CHEBI:15378"/>
        <dbReference type="ChEBI" id="CHEBI:29985"/>
        <dbReference type="ChEBI" id="CHEBI:29991"/>
        <dbReference type="ChEBI" id="CHEBI:30616"/>
        <dbReference type="ChEBI" id="CHEBI:33019"/>
        <dbReference type="ChEBI" id="CHEBI:58048"/>
        <dbReference type="ChEBI" id="CHEBI:58359"/>
        <dbReference type="ChEBI" id="CHEBI:456215"/>
        <dbReference type="EC" id="6.3.5.4"/>
    </reaction>
</comment>
<keyword evidence="7" id="KW-0315">Glutamine amidotransferase</keyword>
<comment type="pathway">
    <text evidence="8">Amino-acid biosynthesis.</text>
</comment>
<evidence type="ECO:0000256" key="4">
    <source>
        <dbReference type="ARBA" id="ARBA00022741"/>
    </source>
</evidence>
<dbReference type="PANTHER" id="PTHR11772:SF2">
    <property type="entry name" value="ASPARAGINE SYNTHETASE [GLUTAMINE-HYDROLYZING]"/>
    <property type="match status" value="1"/>
</dbReference>
<dbReference type="InterPro" id="IPR006426">
    <property type="entry name" value="Asn_synth_AEB"/>
</dbReference>
<dbReference type="InterPro" id="IPR014729">
    <property type="entry name" value="Rossmann-like_a/b/a_fold"/>
</dbReference>
<dbReference type="InterPro" id="IPR033738">
    <property type="entry name" value="AsnB_N"/>
</dbReference>
<evidence type="ECO:0000256" key="7">
    <source>
        <dbReference type="ARBA" id="ARBA00022962"/>
    </source>
</evidence>
<dbReference type="PANTHER" id="PTHR11772">
    <property type="entry name" value="ASPARAGINE SYNTHETASE"/>
    <property type="match status" value="1"/>
</dbReference>
<evidence type="ECO:0000256" key="1">
    <source>
        <dbReference type="ARBA" id="ARBA00012737"/>
    </source>
</evidence>
<evidence type="ECO:0000256" key="3">
    <source>
        <dbReference type="ARBA" id="ARBA00022605"/>
    </source>
</evidence>
<evidence type="ECO:0000256" key="6">
    <source>
        <dbReference type="ARBA" id="ARBA00022888"/>
    </source>
</evidence>
<dbReference type="InterPro" id="IPR050795">
    <property type="entry name" value="Asn_Synthetase"/>
</dbReference>
<evidence type="ECO:0000256" key="2">
    <source>
        <dbReference type="ARBA" id="ARBA00022598"/>
    </source>
</evidence>
<dbReference type="GO" id="GO:0004066">
    <property type="term" value="F:asparagine synthase (glutamine-hydrolyzing) activity"/>
    <property type="evidence" value="ECO:0007669"/>
    <property type="project" value="UniProtKB-EC"/>
</dbReference>
<evidence type="ECO:0000259" key="11">
    <source>
        <dbReference type="PROSITE" id="PS51278"/>
    </source>
</evidence>
<keyword evidence="2" id="KW-0436">Ligase</keyword>
<dbReference type="EMBL" id="MN739745">
    <property type="protein sequence ID" value="QHT24429.1"/>
    <property type="molecule type" value="Genomic_DNA"/>
</dbReference>
<dbReference type="Pfam" id="PF00733">
    <property type="entry name" value="Asn_synthase"/>
    <property type="match status" value="1"/>
</dbReference>
<dbReference type="PIRSF" id="PIRSF001589">
    <property type="entry name" value="Asn_synthetase_glu-h"/>
    <property type="match status" value="1"/>
</dbReference>
<dbReference type="CDD" id="cd01991">
    <property type="entry name" value="Asn_synthase_B_C"/>
    <property type="match status" value="1"/>
</dbReference>
<dbReference type="AlphaFoldDB" id="A0A6C0E846"/>
<sequence>MCGIWAYFRSQRLTKDEKQKLLPRFRQQIKKIRHRGPDWSGSYLDTINNYTAFIAHERLAINGLSSGAQPIHNKKEGLVLSVNGEIYNYKDFDKVFKEKYEYQTDSDCECIMYLYQDAMTRYENDLDVEKTFQNMEKYLKTALSKINGIFTFILYDQNRKKVLVSRDAIGVNSLYYGCSTDNELYISSEMKALEDCTMVKVFQPGQFLVLDLDKFIMHPFSQYYEPTWMTSDVYHKGTLDEIAKTVHDGLISSVRSQLMTEVPFGVLLSGGLDSSLIAAISQRLVSEGVSKDWGDKIHTFSIGLKGSPDVEAAQKVADFLGTRHHTFEFTIDEAEAALEDVVYHLETYDITTIRASTPMYLLSRRIKAMGIKMVLSGEGSDEIFGGYLYFHYAPNASEFQKECKALISRLHYSDCLRANKSTMAWGMEVRVPFLNTDFLDLSVQIDPEMKMAAREGQKNKIEKYILRYAFKDGYLPDELLWRQKEQFSDGVGYGWIDHLKKIANERITDSEVSNHKMMTGETLTKEALHYLKMYDKLFPGRRNILPRWKPKTDWDGVSTDDASGRSMKVHEKAY</sequence>
<keyword evidence="6" id="KW-0061">Asparagine biosynthesis</keyword>
<dbReference type="CDD" id="cd00712">
    <property type="entry name" value="AsnB"/>
    <property type="match status" value="1"/>
</dbReference>
<keyword evidence="5" id="KW-0067">ATP-binding</keyword>
<dbReference type="Gene3D" id="3.60.20.10">
    <property type="entry name" value="Glutamine Phosphoribosylpyrophosphate, subunit 1, domain 1"/>
    <property type="match status" value="1"/>
</dbReference>
<dbReference type="Gene3D" id="3.40.50.620">
    <property type="entry name" value="HUPs"/>
    <property type="match status" value="1"/>
</dbReference>